<dbReference type="GO" id="GO:0005524">
    <property type="term" value="F:ATP binding"/>
    <property type="evidence" value="ECO:0007669"/>
    <property type="project" value="UniProtKB-KW"/>
</dbReference>
<sequence length="406" mass="45477">MAINASSHGPNGAVYIPEVDLEDFEEYTTGGYHPTTIGDTFNNRYEVVHKLGFGGYSTMWLARDKHLQQYVSLKIMIADESPKSTEASLLRKLCCGGSHPGQRFVPHLLDDFSFSGPNGHHVCLVQKPIAACNITASKEDFVSLMFPVETARSIAAQIIMGVSYLHSRGVCHGDLHMRNFLLYSQDFNQNLNSLDPEGLYKRYRLDKAPITRFDGTPVGPHAPPYAVYPMHVKTLADNVVDPMVGISDYGTSFVVATVNEASAGPHTPELHTPALYLPPEGFVNDPITQAADIWTLGVSLYEVLGERPLVESFGWDRDDIIAEMRMWDMGRGETPDTCQWDTQGGEMQALEELLRSMMAFEHTERLTAEQLMRSEYMEKWAMPAWERQQERQRESGSSNSSPLLPR</sequence>
<evidence type="ECO:0000256" key="9">
    <source>
        <dbReference type="SAM" id="MobiDB-lite"/>
    </source>
</evidence>
<dbReference type="GO" id="GO:0050684">
    <property type="term" value="P:regulation of mRNA processing"/>
    <property type="evidence" value="ECO:0007669"/>
    <property type="project" value="TreeGrafter"/>
</dbReference>
<evidence type="ECO:0000259" key="10">
    <source>
        <dbReference type="PROSITE" id="PS50011"/>
    </source>
</evidence>
<evidence type="ECO:0000256" key="1">
    <source>
        <dbReference type="ARBA" id="ARBA00012513"/>
    </source>
</evidence>
<evidence type="ECO:0000256" key="6">
    <source>
        <dbReference type="ARBA" id="ARBA00022840"/>
    </source>
</evidence>
<dbReference type="GO" id="GO:0004674">
    <property type="term" value="F:protein serine/threonine kinase activity"/>
    <property type="evidence" value="ECO:0007669"/>
    <property type="project" value="UniProtKB-KW"/>
</dbReference>
<dbReference type="GO" id="GO:0005737">
    <property type="term" value="C:cytoplasm"/>
    <property type="evidence" value="ECO:0007669"/>
    <property type="project" value="TreeGrafter"/>
</dbReference>
<organism evidence="12">
    <name type="scientific">Colletotrichum graminicola (strain M1.001 / M2 / FGSC 10212)</name>
    <name type="common">Maize anthracnose fungus</name>
    <name type="synonym">Glomerella graminicola</name>
    <dbReference type="NCBI Taxonomy" id="645133"/>
    <lineage>
        <taxon>Eukaryota</taxon>
        <taxon>Fungi</taxon>
        <taxon>Dikarya</taxon>
        <taxon>Ascomycota</taxon>
        <taxon>Pezizomycotina</taxon>
        <taxon>Sordariomycetes</taxon>
        <taxon>Hypocreomycetidae</taxon>
        <taxon>Glomerellales</taxon>
        <taxon>Glomerellaceae</taxon>
        <taxon>Colletotrichum</taxon>
        <taxon>Colletotrichum graminicola species complex</taxon>
    </lineage>
</organism>
<comment type="catalytic activity">
    <reaction evidence="8">
        <text>L-seryl-[protein] + ATP = O-phospho-L-seryl-[protein] + ADP + H(+)</text>
        <dbReference type="Rhea" id="RHEA:17989"/>
        <dbReference type="Rhea" id="RHEA-COMP:9863"/>
        <dbReference type="Rhea" id="RHEA-COMP:11604"/>
        <dbReference type="ChEBI" id="CHEBI:15378"/>
        <dbReference type="ChEBI" id="CHEBI:29999"/>
        <dbReference type="ChEBI" id="CHEBI:30616"/>
        <dbReference type="ChEBI" id="CHEBI:83421"/>
        <dbReference type="ChEBI" id="CHEBI:456216"/>
        <dbReference type="EC" id="2.7.11.1"/>
    </reaction>
</comment>
<protein>
    <recommendedName>
        <fullName evidence="1">non-specific serine/threonine protein kinase</fullName>
        <ecNumber evidence="1">2.7.11.1</ecNumber>
    </recommendedName>
</protein>
<dbReference type="SUPFAM" id="SSF56112">
    <property type="entry name" value="Protein kinase-like (PK-like)"/>
    <property type="match status" value="1"/>
</dbReference>
<dbReference type="EC" id="2.7.11.1" evidence="1"/>
<dbReference type="Proteomes" id="UP000008782">
    <property type="component" value="Unassembled WGS sequence"/>
</dbReference>
<evidence type="ECO:0000313" key="12">
    <source>
        <dbReference type="Proteomes" id="UP000008782"/>
    </source>
</evidence>
<evidence type="ECO:0000256" key="2">
    <source>
        <dbReference type="ARBA" id="ARBA00022527"/>
    </source>
</evidence>
<comment type="catalytic activity">
    <reaction evidence="7">
        <text>L-threonyl-[protein] + ATP = O-phospho-L-threonyl-[protein] + ADP + H(+)</text>
        <dbReference type="Rhea" id="RHEA:46608"/>
        <dbReference type="Rhea" id="RHEA-COMP:11060"/>
        <dbReference type="Rhea" id="RHEA-COMP:11605"/>
        <dbReference type="ChEBI" id="CHEBI:15378"/>
        <dbReference type="ChEBI" id="CHEBI:30013"/>
        <dbReference type="ChEBI" id="CHEBI:30616"/>
        <dbReference type="ChEBI" id="CHEBI:61977"/>
        <dbReference type="ChEBI" id="CHEBI:456216"/>
        <dbReference type="EC" id="2.7.11.1"/>
    </reaction>
</comment>
<dbReference type="PROSITE" id="PS50011">
    <property type="entry name" value="PROTEIN_KINASE_DOM"/>
    <property type="match status" value="1"/>
</dbReference>
<dbReference type="AlphaFoldDB" id="E3Q7B1"/>
<keyword evidence="3" id="KW-0808">Transferase</keyword>
<dbReference type="InterPro" id="IPR000719">
    <property type="entry name" value="Prot_kinase_dom"/>
</dbReference>
<dbReference type="GeneID" id="24407934"/>
<proteinExistence type="predicted"/>
<dbReference type="GO" id="GO:0000245">
    <property type="term" value="P:spliceosomal complex assembly"/>
    <property type="evidence" value="ECO:0007669"/>
    <property type="project" value="TreeGrafter"/>
</dbReference>
<dbReference type="EMBL" id="GG697335">
    <property type="protein sequence ID" value="EFQ26749.1"/>
    <property type="molecule type" value="Genomic_DNA"/>
</dbReference>
<feature type="domain" description="Protein kinase" evidence="10">
    <location>
        <begin position="45"/>
        <end position="377"/>
    </location>
</feature>
<keyword evidence="5 11" id="KW-0418">Kinase</keyword>
<keyword evidence="12" id="KW-1185">Reference proteome</keyword>
<dbReference type="PANTHER" id="PTHR47634">
    <property type="entry name" value="PROTEIN KINASE DOMAIN-CONTAINING PROTEIN-RELATED"/>
    <property type="match status" value="1"/>
</dbReference>
<dbReference type="Gene3D" id="3.30.200.20">
    <property type="entry name" value="Phosphorylase Kinase, domain 1"/>
    <property type="match status" value="1"/>
</dbReference>
<keyword evidence="6" id="KW-0067">ATP-binding</keyword>
<dbReference type="InterPro" id="IPR011009">
    <property type="entry name" value="Kinase-like_dom_sf"/>
</dbReference>
<dbReference type="HOGENOM" id="CLU_000288_81_2_1"/>
<evidence type="ECO:0000256" key="7">
    <source>
        <dbReference type="ARBA" id="ARBA00047899"/>
    </source>
</evidence>
<feature type="compositionally biased region" description="Polar residues" evidence="9">
    <location>
        <begin position="395"/>
        <end position="406"/>
    </location>
</feature>
<dbReference type="GO" id="GO:0005634">
    <property type="term" value="C:nucleus"/>
    <property type="evidence" value="ECO:0007669"/>
    <property type="project" value="TreeGrafter"/>
</dbReference>
<reference evidence="12" key="1">
    <citation type="journal article" date="2012" name="Nat. Genet.">
        <title>Lifestyle transitions in plant pathogenic Colletotrichum fungi deciphered by genome and transcriptome analyses.</title>
        <authorList>
            <person name="O'Connell R.J."/>
            <person name="Thon M.R."/>
            <person name="Hacquard S."/>
            <person name="Amyotte S.G."/>
            <person name="Kleemann J."/>
            <person name="Torres M.F."/>
            <person name="Damm U."/>
            <person name="Buiate E.A."/>
            <person name="Epstein L."/>
            <person name="Alkan N."/>
            <person name="Altmueller J."/>
            <person name="Alvarado-Balderrama L."/>
            <person name="Bauser C.A."/>
            <person name="Becker C."/>
            <person name="Birren B.W."/>
            <person name="Chen Z."/>
            <person name="Choi J."/>
            <person name="Crouch J.A."/>
            <person name="Duvick J.P."/>
            <person name="Farman M.A."/>
            <person name="Gan P."/>
            <person name="Heiman D."/>
            <person name="Henrissat B."/>
            <person name="Howard R.J."/>
            <person name="Kabbage M."/>
            <person name="Koch C."/>
            <person name="Kracher B."/>
            <person name="Kubo Y."/>
            <person name="Law A.D."/>
            <person name="Lebrun M.-H."/>
            <person name="Lee Y.-H."/>
            <person name="Miyara I."/>
            <person name="Moore N."/>
            <person name="Neumann U."/>
            <person name="Nordstroem K."/>
            <person name="Panaccione D.G."/>
            <person name="Panstruga R."/>
            <person name="Place M."/>
            <person name="Proctor R.H."/>
            <person name="Prusky D."/>
            <person name="Rech G."/>
            <person name="Reinhardt R."/>
            <person name="Rollins J.A."/>
            <person name="Rounsley S."/>
            <person name="Schardl C.L."/>
            <person name="Schwartz D.C."/>
            <person name="Shenoy N."/>
            <person name="Shirasu K."/>
            <person name="Sikhakolli U.R."/>
            <person name="Stueber K."/>
            <person name="Sukno S.A."/>
            <person name="Sweigard J.A."/>
            <person name="Takano Y."/>
            <person name="Takahara H."/>
            <person name="Trail F."/>
            <person name="van der Does H.C."/>
            <person name="Voll L.M."/>
            <person name="Will I."/>
            <person name="Young S."/>
            <person name="Zeng Q."/>
            <person name="Zhang J."/>
            <person name="Zhou S."/>
            <person name="Dickman M.B."/>
            <person name="Schulze-Lefert P."/>
            <person name="Ver Loren van Themaat E."/>
            <person name="Ma L.-J."/>
            <person name="Vaillancourt L.J."/>
        </authorList>
    </citation>
    <scope>NUCLEOTIDE SEQUENCE [LARGE SCALE GENOMIC DNA]</scope>
    <source>
        <strain evidence="12">M1.001 / M2 / FGSC 10212</strain>
    </source>
</reference>
<dbReference type="Gene3D" id="1.10.510.10">
    <property type="entry name" value="Transferase(Phosphotransferase) domain 1"/>
    <property type="match status" value="1"/>
</dbReference>
<keyword evidence="2" id="KW-0723">Serine/threonine-protein kinase</keyword>
<evidence type="ECO:0000256" key="3">
    <source>
        <dbReference type="ARBA" id="ARBA00022679"/>
    </source>
</evidence>
<dbReference type="OrthoDB" id="5979581at2759"/>
<dbReference type="PANTHER" id="PTHR47634:SF9">
    <property type="entry name" value="PROTEIN KINASE DOMAIN-CONTAINING PROTEIN-RELATED"/>
    <property type="match status" value="1"/>
</dbReference>
<name>E3Q7B1_COLGM</name>
<dbReference type="STRING" id="645133.E3Q7B1"/>
<evidence type="ECO:0000256" key="5">
    <source>
        <dbReference type="ARBA" id="ARBA00022777"/>
    </source>
</evidence>
<dbReference type="VEuPathDB" id="FungiDB:GLRG_02569"/>
<dbReference type="InterPro" id="IPR051334">
    <property type="entry name" value="SRPK"/>
</dbReference>
<gene>
    <name evidence="11" type="ORF">GLRG_02569</name>
</gene>
<dbReference type="Pfam" id="PF00069">
    <property type="entry name" value="Pkinase"/>
    <property type="match status" value="2"/>
</dbReference>
<accession>E3Q7B1</accession>
<evidence type="ECO:0000313" key="11">
    <source>
        <dbReference type="EMBL" id="EFQ26749.1"/>
    </source>
</evidence>
<dbReference type="RefSeq" id="XP_008090769.1">
    <property type="nucleotide sequence ID" value="XM_008092578.1"/>
</dbReference>
<evidence type="ECO:0000256" key="8">
    <source>
        <dbReference type="ARBA" id="ARBA00048679"/>
    </source>
</evidence>
<dbReference type="eggNOG" id="KOG1290">
    <property type="taxonomic scope" value="Eukaryota"/>
</dbReference>
<keyword evidence="4" id="KW-0547">Nucleotide-binding</keyword>
<dbReference type="SMART" id="SM00220">
    <property type="entry name" value="S_TKc"/>
    <property type="match status" value="1"/>
</dbReference>
<evidence type="ECO:0000256" key="4">
    <source>
        <dbReference type="ARBA" id="ARBA00022741"/>
    </source>
</evidence>
<feature type="region of interest" description="Disordered" evidence="9">
    <location>
        <begin position="385"/>
        <end position="406"/>
    </location>
</feature>